<reference evidence="2" key="1">
    <citation type="journal article" date="2019" name="Int. J. Syst. Evol. Microbiol.">
        <title>The Global Catalogue of Microorganisms (GCM) 10K type strain sequencing project: providing services to taxonomists for standard genome sequencing and annotation.</title>
        <authorList>
            <consortium name="The Broad Institute Genomics Platform"/>
            <consortium name="The Broad Institute Genome Sequencing Center for Infectious Disease"/>
            <person name="Wu L."/>
            <person name="Ma J."/>
        </authorList>
    </citation>
    <scope>NUCLEOTIDE SEQUENCE [LARGE SCALE GENOMIC DNA]</scope>
    <source>
        <strain evidence="2">JCM 15672</strain>
    </source>
</reference>
<keyword evidence="2" id="KW-1185">Reference proteome</keyword>
<comment type="caution">
    <text evidence="1">The sequence shown here is derived from an EMBL/GenBank/DDBJ whole genome shotgun (WGS) entry which is preliminary data.</text>
</comment>
<dbReference type="Proteomes" id="UP001501196">
    <property type="component" value="Unassembled WGS sequence"/>
</dbReference>
<organism evidence="1 2">
    <name type="scientific">Agromyces tropicus</name>
    <dbReference type="NCBI Taxonomy" id="555371"/>
    <lineage>
        <taxon>Bacteria</taxon>
        <taxon>Bacillati</taxon>
        <taxon>Actinomycetota</taxon>
        <taxon>Actinomycetes</taxon>
        <taxon>Micrococcales</taxon>
        <taxon>Microbacteriaceae</taxon>
        <taxon>Agromyces</taxon>
    </lineage>
</organism>
<evidence type="ECO:0000313" key="2">
    <source>
        <dbReference type="Proteomes" id="UP001501196"/>
    </source>
</evidence>
<evidence type="ECO:0000313" key="1">
    <source>
        <dbReference type="EMBL" id="GAA2033850.1"/>
    </source>
</evidence>
<protein>
    <recommendedName>
        <fullName evidence="3">Uridine kinase</fullName>
    </recommendedName>
</protein>
<dbReference type="EMBL" id="BAAAPW010000002">
    <property type="protein sequence ID" value="GAA2033850.1"/>
    <property type="molecule type" value="Genomic_DNA"/>
</dbReference>
<name>A0ABP5FTR3_9MICO</name>
<accession>A0ABP5FTR3</accession>
<proteinExistence type="predicted"/>
<dbReference type="RefSeq" id="WP_344371861.1">
    <property type="nucleotide sequence ID" value="NZ_BAAAPW010000002.1"/>
</dbReference>
<sequence length="160" mass="17530">MTDATGVRRDLLESIADEFLHNARSGRRLLAVEGADDALATRFAADLADVIRDRGRHVLHRPVGDVSEQELRAGTVEPFRSGDLPGAEDPDTILVVDGRRLLNEAVIGIWHFSVWTLVGDELPHSGANVIVDATDESAPTRFFYDYCRIPPSIGERRAAG</sequence>
<evidence type="ECO:0008006" key="3">
    <source>
        <dbReference type="Google" id="ProtNLM"/>
    </source>
</evidence>
<gene>
    <name evidence="1" type="ORF">GCM10009819_17430</name>
</gene>